<accession>A0A838Y3R0</accession>
<reference evidence="2 3" key="2">
    <citation type="submission" date="2020-08" db="EMBL/GenBank/DDBJ databases">
        <title>Stappia taiwanensis sp. nov., isolated from a coastal thermal spring.</title>
        <authorList>
            <person name="Kampfer P."/>
        </authorList>
    </citation>
    <scope>NUCLEOTIDE SEQUENCE [LARGE SCALE GENOMIC DNA]</scope>
    <source>
        <strain evidence="2 3">DSM 23284</strain>
    </source>
</reference>
<proteinExistence type="predicted"/>
<dbReference type="SUPFAM" id="SSF48452">
    <property type="entry name" value="TPR-like"/>
    <property type="match status" value="1"/>
</dbReference>
<evidence type="ECO:0000256" key="1">
    <source>
        <dbReference type="SAM" id="SignalP"/>
    </source>
</evidence>
<dbReference type="Proteomes" id="UP000559404">
    <property type="component" value="Unassembled WGS sequence"/>
</dbReference>
<name>A0A838Y3R0_9HYPH</name>
<dbReference type="Gene3D" id="1.25.40.10">
    <property type="entry name" value="Tetratricopeptide repeat domain"/>
    <property type="match status" value="1"/>
</dbReference>
<feature type="chain" id="PRO_5032290487" description="Tetratricopeptide repeat-containing protein" evidence="1">
    <location>
        <begin position="32"/>
        <end position="461"/>
    </location>
</feature>
<keyword evidence="3" id="KW-1185">Reference proteome</keyword>
<organism evidence="2 3">
    <name type="scientific">Stappia taiwanensis</name>
    <dbReference type="NCBI Taxonomy" id="992267"/>
    <lineage>
        <taxon>Bacteria</taxon>
        <taxon>Pseudomonadati</taxon>
        <taxon>Pseudomonadota</taxon>
        <taxon>Alphaproteobacteria</taxon>
        <taxon>Hyphomicrobiales</taxon>
        <taxon>Stappiaceae</taxon>
        <taxon>Stappia</taxon>
    </lineage>
</organism>
<dbReference type="RefSeq" id="WP_181761699.1">
    <property type="nucleotide sequence ID" value="NZ_BMCR01000004.1"/>
</dbReference>
<dbReference type="InterPro" id="IPR011990">
    <property type="entry name" value="TPR-like_helical_dom_sf"/>
</dbReference>
<gene>
    <name evidence="2" type="ORF">H1W37_17720</name>
</gene>
<evidence type="ECO:0000313" key="2">
    <source>
        <dbReference type="EMBL" id="MBA4613500.1"/>
    </source>
</evidence>
<sequence>MSAMRGRSNVCLVSGLALFVAWGAASAPACAEADLSGMAAPATENPALLARQAELLAAMLRDPSNLDIAFEYAELSSRIGDLEAAVGTLERMLIYAPGEPRIRLELGALYFRLGSFDMARVHFEAVAQTPGVPDEVAARAETFLTEIDGQEAPATLSATLMTGVRYQTNANAGPGGRVVVLNGLPYLLDNTAAGKPDWNVFVAGNVHGAYDLGNQGDLLEADLLFYGGRYLDITRLNTELAELTVGPSFNLARFDIDDARLGVYGIFGGVRLNDGNYSGAIGAGTRFAILPSSLSSVTGRVEFRRRWFRDTVTYPSVSNRDGYQLLAQITHTRQITENWAVRGTLLGDFEEASANFEQSWELGAALGATYAFASPIERLELPWLLDADAGYIRRQFAAPDPSVSLTENEYDNEFWLRGAVTVPLRADVALALTAEFRRMQSNYQIKDFSNVSTALSVIKTF</sequence>
<dbReference type="AlphaFoldDB" id="A0A838Y3R0"/>
<evidence type="ECO:0008006" key="4">
    <source>
        <dbReference type="Google" id="ProtNLM"/>
    </source>
</evidence>
<reference evidence="2 3" key="1">
    <citation type="submission" date="2020-07" db="EMBL/GenBank/DDBJ databases">
        <authorList>
            <person name="Li M."/>
        </authorList>
    </citation>
    <scope>NUCLEOTIDE SEQUENCE [LARGE SCALE GENOMIC DNA]</scope>
    <source>
        <strain evidence="2 3">DSM 23284</strain>
    </source>
</reference>
<keyword evidence="1" id="KW-0732">Signal</keyword>
<evidence type="ECO:0000313" key="3">
    <source>
        <dbReference type="Proteomes" id="UP000559404"/>
    </source>
</evidence>
<protein>
    <recommendedName>
        <fullName evidence="4">Tetratricopeptide repeat-containing protein</fullName>
    </recommendedName>
</protein>
<feature type="signal peptide" evidence="1">
    <location>
        <begin position="1"/>
        <end position="31"/>
    </location>
</feature>
<comment type="caution">
    <text evidence="2">The sequence shown here is derived from an EMBL/GenBank/DDBJ whole genome shotgun (WGS) entry which is preliminary data.</text>
</comment>
<dbReference type="EMBL" id="JACEON010000020">
    <property type="protein sequence ID" value="MBA4613500.1"/>
    <property type="molecule type" value="Genomic_DNA"/>
</dbReference>